<dbReference type="Gene3D" id="1.25.40.620">
    <property type="match status" value="1"/>
</dbReference>
<dbReference type="Pfam" id="PF05419">
    <property type="entry name" value="GUN4"/>
    <property type="match status" value="1"/>
</dbReference>
<dbReference type="PANTHER" id="PTHR34800">
    <property type="entry name" value="TETRAPYRROLE-BINDING PROTEIN, CHLOROPLASTIC"/>
    <property type="match status" value="1"/>
</dbReference>
<accession>A0A977KWM4</accession>
<name>A0A977KWM4_9CYAN</name>
<feature type="domain" description="GUN4-like" evidence="2">
    <location>
        <begin position="665"/>
        <end position="791"/>
    </location>
</feature>
<evidence type="ECO:0000259" key="2">
    <source>
        <dbReference type="Pfam" id="PF05419"/>
    </source>
</evidence>
<gene>
    <name evidence="4" type="ORF">KA717_38815</name>
</gene>
<dbReference type="KEGG" id="wna:KA717_38815"/>
<protein>
    <submittedName>
        <fullName evidence="4">GUN4 domain-containing protein</fullName>
    </submittedName>
</protein>
<dbReference type="CDD" id="cd16383">
    <property type="entry name" value="GUN4"/>
    <property type="match status" value="1"/>
</dbReference>
<dbReference type="InterPro" id="IPR007111">
    <property type="entry name" value="NACHT_NTPase"/>
</dbReference>
<organism evidence="4">
    <name type="scientific">Woronichinia naegeliana WA131</name>
    <dbReference type="NCBI Taxonomy" id="2824559"/>
    <lineage>
        <taxon>Bacteria</taxon>
        <taxon>Bacillati</taxon>
        <taxon>Cyanobacteriota</taxon>
        <taxon>Cyanophyceae</taxon>
        <taxon>Synechococcales</taxon>
        <taxon>Coelosphaeriaceae</taxon>
        <taxon>Woronichinia</taxon>
    </lineage>
</organism>
<feature type="region of interest" description="Disordered" evidence="1">
    <location>
        <begin position="1"/>
        <end position="25"/>
    </location>
</feature>
<dbReference type="InterPro" id="IPR037215">
    <property type="entry name" value="GUN4-like_sf"/>
</dbReference>
<dbReference type="Proteomes" id="UP001065613">
    <property type="component" value="Chromosome"/>
</dbReference>
<evidence type="ECO:0000256" key="1">
    <source>
        <dbReference type="SAM" id="MobiDB-lite"/>
    </source>
</evidence>
<dbReference type="EMBL" id="CP073041">
    <property type="protein sequence ID" value="UXE61264.1"/>
    <property type="molecule type" value="Genomic_DNA"/>
</dbReference>
<dbReference type="Gene3D" id="3.40.50.300">
    <property type="entry name" value="P-loop containing nucleotide triphosphate hydrolases"/>
    <property type="match status" value="1"/>
</dbReference>
<proteinExistence type="predicted"/>
<dbReference type="SUPFAM" id="SSF140869">
    <property type="entry name" value="GUN4-like"/>
    <property type="match status" value="1"/>
</dbReference>
<dbReference type="GO" id="GO:0046906">
    <property type="term" value="F:tetrapyrrole binding"/>
    <property type="evidence" value="ECO:0007669"/>
    <property type="project" value="TreeGrafter"/>
</dbReference>
<dbReference type="AlphaFoldDB" id="A0A977KWM4"/>
<dbReference type="PANTHER" id="PTHR34800:SF1">
    <property type="entry name" value="TETRAPYRROLE-BINDING PROTEIN, CHLOROPLASTIC"/>
    <property type="match status" value="1"/>
</dbReference>
<dbReference type="InterPro" id="IPR008629">
    <property type="entry name" value="GUN4-like"/>
</dbReference>
<dbReference type="Gene3D" id="1.10.10.1770">
    <property type="entry name" value="Gun4-like"/>
    <property type="match status" value="1"/>
</dbReference>
<dbReference type="InterPro" id="IPR027417">
    <property type="entry name" value="P-loop_NTPase"/>
</dbReference>
<dbReference type="SUPFAM" id="SSF52540">
    <property type="entry name" value="P-loop containing nucleoside triphosphate hydrolases"/>
    <property type="match status" value="1"/>
</dbReference>
<reference evidence="4" key="1">
    <citation type="submission" date="2021-04" db="EMBL/GenBank/DDBJ databases">
        <title>Genome sequence of Woronichinia naegeliana from Washington state freshwater lake bloom.</title>
        <authorList>
            <person name="Dreher T.W."/>
        </authorList>
    </citation>
    <scope>NUCLEOTIDE SEQUENCE</scope>
    <source>
        <strain evidence="4">WA131</strain>
    </source>
</reference>
<dbReference type="Pfam" id="PF05729">
    <property type="entry name" value="NACHT"/>
    <property type="match status" value="1"/>
</dbReference>
<evidence type="ECO:0000259" key="3">
    <source>
        <dbReference type="Pfam" id="PF05729"/>
    </source>
</evidence>
<feature type="domain" description="NACHT" evidence="3">
    <location>
        <begin position="210"/>
        <end position="383"/>
    </location>
</feature>
<evidence type="ECO:0000313" key="4">
    <source>
        <dbReference type="EMBL" id="UXE61264.1"/>
    </source>
</evidence>
<sequence length="819" mass="94384">MAEEDDKKEESKSEKEENTDDLSTQAKTQKWLNNATITLIQWFPLGSSGWLLVSFIKDSQIMQALITFPLTGLAVAWAAYSKGFLAKLQTLYESRGDKDAESLVNWQDKLDQTVKWQLAGTEDKYLRCQGNEVDFSRTEGLNTFKPLLKDVFVPLELSGTAWRSPDGHDLPMPGGFHSQKSIQEFLQKADQLRIWDILKRSPQESIYRSMVIQAWGGYGKTTLLRHVTHIYCQKLYSQAPYKAPKLLPVLLDFRQWQKVIIEEKPDLPTLIEKYHLPYLPGGKDVKLPPNWAKHWLSQKVGMLVMFDGFDEVKEQVKEGEEKPRSLVSRWVGQQMRDYPNAVFILTSRPAAYRLDFDPESKFNLSFYIKGLNADQRERFIQSWYLSREKHFSADPNHPAVSTEAYRRTQDLLEQLTSRPELEDLAKSPLMLAIIVNLHASYDGASLPDRRVDLYRAIIRLQLGDRPLAKKIDLLLPLQDSQRVLQQLALFMVKGTLSRIEEHSLLAQLQKGLDFLNSTVESADFLKQMEEVSELLVKVDHEYEFAHRQFQSYLSAYEIIDANQENLLLANWQKTEWKDTILMYASLANATQFIKNLLEFEQQAARDLAYECFKGLKSANRRINSSLEQQIQKATNFELTGDDKNLITAKITNPNALQALDWLIQNTLYQQLETFLKNGQWKEADQETDRLMLQIVGKEADQGLSIEDIQNFPCDDLCKIDKLWVYYSKGKFGFSVQKKVWMACGGIPGEYDWDVYKKFANQVGWRRSGDWCSYDEITFLLEGSKHAHLPCVILNLDSRGVGESRRVSFLAQRLVTCNIS</sequence>